<comment type="caution">
    <text evidence="2">The sequence shown here is derived from an EMBL/GenBank/DDBJ whole genome shotgun (WGS) entry which is preliminary data.</text>
</comment>
<dbReference type="AlphaFoldDB" id="A0A840BS98"/>
<keyword evidence="3" id="KW-1185">Reference proteome</keyword>
<gene>
    <name evidence="2" type="ORF">GGR36_002603</name>
</gene>
<dbReference type="Gene3D" id="3.10.450.40">
    <property type="match status" value="1"/>
</dbReference>
<dbReference type="Pfam" id="PF04965">
    <property type="entry name" value="GPW_gp25"/>
    <property type="match status" value="1"/>
</dbReference>
<protein>
    <recommendedName>
        <fullName evidence="1">IraD/Gp25-like domain-containing protein</fullName>
    </recommendedName>
</protein>
<feature type="domain" description="IraD/Gp25-like" evidence="1">
    <location>
        <begin position="27"/>
        <end position="116"/>
    </location>
</feature>
<reference evidence="2 3" key="1">
    <citation type="submission" date="2020-08" db="EMBL/GenBank/DDBJ databases">
        <title>Genomic Encyclopedia of Type Strains, Phase IV (KMG-IV): sequencing the most valuable type-strain genomes for metagenomic binning, comparative biology and taxonomic classification.</title>
        <authorList>
            <person name="Goeker M."/>
        </authorList>
    </citation>
    <scope>NUCLEOTIDE SEQUENCE [LARGE SCALE GENOMIC DNA]</scope>
    <source>
        <strain evidence="2 3">DSM 106739</strain>
    </source>
</reference>
<dbReference type="SUPFAM" id="SSF160719">
    <property type="entry name" value="gpW/gp25-like"/>
    <property type="match status" value="1"/>
</dbReference>
<evidence type="ECO:0000259" key="1">
    <source>
        <dbReference type="Pfam" id="PF04965"/>
    </source>
</evidence>
<dbReference type="RefSeq" id="WP_172201404.1">
    <property type="nucleotide sequence ID" value="NZ_BAABLE010000005.1"/>
</dbReference>
<dbReference type="Proteomes" id="UP000561045">
    <property type="component" value="Unassembled WGS sequence"/>
</dbReference>
<proteinExistence type="predicted"/>
<evidence type="ECO:0000313" key="3">
    <source>
        <dbReference type="Proteomes" id="UP000561045"/>
    </source>
</evidence>
<evidence type="ECO:0000313" key="2">
    <source>
        <dbReference type="EMBL" id="MBB4013257.1"/>
    </source>
</evidence>
<sequence>MNADHLLGRSLAWPLTITPDGRLARSSGEDNIRENVRLILATNRGERVGVPEFGAGLEQFLFEPNTITTHQLIRGRVEQSLARWEPRIRVSQVDVDVLPDDPFAARVTITYSLVATGRQERVGLTLTLGGS</sequence>
<accession>A0A840BS98</accession>
<organism evidence="2 3">
    <name type="scientific">Niveibacterium umoris</name>
    <dbReference type="NCBI Taxonomy" id="1193620"/>
    <lineage>
        <taxon>Bacteria</taxon>
        <taxon>Pseudomonadati</taxon>
        <taxon>Pseudomonadota</taxon>
        <taxon>Betaproteobacteria</taxon>
        <taxon>Rhodocyclales</taxon>
        <taxon>Rhodocyclaceae</taxon>
        <taxon>Niveibacterium</taxon>
    </lineage>
</organism>
<name>A0A840BS98_9RHOO</name>
<dbReference type="EMBL" id="JACIET010000002">
    <property type="protein sequence ID" value="MBB4013257.1"/>
    <property type="molecule type" value="Genomic_DNA"/>
</dbReference>
<dbReference type="InterPro" id="IPR007048">
    <property type="entry name" value="IraD/Gp25-like"/>
</dbReference>